<evidence type="ECO:0000256" key="10">
    <source>
        <dbReference type="ARBA" id="ARBA00030988"/>
    </source>
</evidence>
<dbReference type="NCBIfam" id="TIGR00663">
    <property type="entry name" value="dnan"/>
    <property type="match status" value="1"/>
</dbReference>
<dbReference type="GO" id="GO:0008408">
    <property type="term" value="F:3'-5' exonuclease activity"/>
    <property type="evidence" value="ECO:0007669"/>
    <property type="project" value="InterPro"/>
</dbReference>
<gene>
    <name evidence="14" type="primary">dnaN</name>
    <name evidence="14" type="ORF">DW782_12735</name>
</gene>
<dbReference type="EMBL" id="QSJN01000007">
    <property type="protein sequence ID" value="RHD73998.1"/>
    <property type="molecule type" value="Genomic_DNA"/>
</dbReference>
<organism evidence="14 15">
    <name type="scientific">Parabacteroides distasonis</name>
    <dbReference type="NCBI Taxonomy" id="823"/>
    <lineage>
        <taxon>Bacteria</taxon>
        <taxon>Pseudomonadati</taxon>
        <taxon>Bacteroidota</taxon>
        <taxon>Bacteroidia</taxon>
        <taxon>Bacteroidales</taxon>
        <taxon>Tannerellaceae</taxon>
        <taxon>Parabacteroides</taxon>
    </lineage>
</organism>
<evidence type="ECO:0000256" key="2">
    <source>
        <dbReference type="ARBA" id="ARBA00010752"/>
    </source>
</evidence>
<protein>
    <recommendedName>
        <fullName evidence="3">Beta sliding clamp</fullName>
    </recommendedName>
    <alternativeName>
        <fullName evidence="11">Beta-clamp processivity factor</fullName>
    </alternativeName>
    <alternativeName>
        <fullName evidence="10">DNA polymerase III beta sliding clamp subunit</fullName>
    </alternativeName>
</protein>
<dbReference type="Proteomes" id="UP000284660">
    <property type="component" value="Unassembled WGS sequence"/>
</dbReference>
<comment type="caution">
    <text evidence="14">The sequence shown here is derived from an EMBL/GenBank/DDBJ whole genome shotgun (WGS) entry which is preliminary data.</text>
</comment>
<keyword evidence="9" id="KW-0238">DNA-binding</keyword>
<keyword evidence="7" id="KW-0235">DNA replication</keyword>
<evidence type="ECO:0000256" key="5">
    <source>
        <dbReference type="ARBA" id="ARBA00022679"/>
    </source>
</evidence>
<feature type="domain" description="DNA polymerase III beta sliding clamp N-terminal" evidence="12">
    <location>
        <begin position="9"/>
        <end position="124"/>
    </location>
</feature>
<feature type="domain" description="DNA polymerase III beta sliding clamp C-terminal" evidence="13">
    <location>
        <begin position="253"/>
        <end position="375"/>
    </location>
</feature>
<dbReference type="Pfam" id="PF02768">
    <property type="entry name" value="DNA_pol3_beta_3"/>
    <property type="match status" value="1"/>
</dbReference>
<dbReference type="Pfam" id="PF00712">
    <property type="entry name" value="DNA_pol3_beta"/>
    <property type="match status" value="1"/>
</dbReference>
<comment type="subcellular location">
    <subcellularLocation>
        <location evidence="1">Cytoplasm</location>
    </subcellularLocation>
</comment>
<keyword evidence="4" id="KW-0963">Cytoplasm</keyword>
<keyword evidence="8" id="KW-0239">DNA-directed DNA polymerase</keyword>
<evidence type="ECO:0000313" key="14">
    <source>
        <dbReference type="EMBL" id="RHD73998.1"/>
    </source>
</evidence>
<evidence type="ECO:0000256" key="3">
    <source>
        <dbReference type="ARBA" id="ARBA00021035"/>
    </source>
</evidence>
<dbReference type="GO" id="GO:0009360">
    <property type="term" value="C:DNA polymerase III complex"/>
    <property type="evidence" value="ECO:0007669"/>
    <property type="project" value="InterPro"/>
</dbReference>
<dbReference type="PANTHER" id="PTHR30478">
    <property type="entry name" value="DNA POLYMERASE III SUBUNIT BETA"/>
    <property type="match status" value="1"/>
</dbReference>
<evidence type="ECO:0000256" key="1">
    <source>
        <dbReference type="ARBA" id="ARBA00004496"/>
    </source>
</evidence>
<accession>A0A3R6FL76</accession>
<dbReference type="GO" id="GO:0003887">
    <property type="term" value="F:DNA-directed DNA polymerase activity"/>
    <property type="evidence" value="ECO:0007669"/>
    <property type="project" value="UniProtKB-KW"/>
</dbReference>
<dbReference type="Gene3D" id="3.10.150.10">
    <property type="entry name" value="DNA Polymerase III, subunit A, domain 2"/>
    <property type="match status" value="1"/>
</dbReference>
<dbReference type="GO" id="GO:0005737">
    <property type="term" value="C:cytoplasm"/>
    <property type="evidence" value="ECO:0007669"/>
    <property type="project" value="UniProtKB-SubCell"/>
</dbReference>
<dbReference type="AlphaFoldDB" id="A0A3R6FL76"/>
<sequence length="378" mass="41663">MPSKKTGTMTISISKTALLSRLQLLAKIIPAKSSTPILCHFLFKTREGRLFITGSNSEGRITTSLECIFDEEISICVPTSLLEGLRNLPEQPIDIIINKDTREIRIKYHGGKFEVVGYDPSTYPGKRSIEVLDSVSLSAEDLFNGISKVINLAGNDDIRPVLSSVFIETEPETVCFVGADGHGMGFLRKGNDRQVGKISVIISRPIASVLKAILPASSDNMEMRVGADWSDVILNDYEISFRNVEGRYPNWKAVVPKANKLELLVDTGQLIGAIKRTSVFSNKASCLIVLRIIRDKLTVFAQDIDFSTSAEETLEVDFNGNEFSIGIKGSLLLEILSCIDDGRTRLSFSEPSRAILITPENQSGNEELTYLLMPMTIP</sequence>
<proteinExistence type="inferred from homology"/>
<evidence type="ECO:0000259" key="12">
    <source>
        <dbReference type="Pfam" id="PF00712"/>
    </source>
</evidence>
<evidence type="ECO:0000256" key="9">
    <source>
        <dbReference type="ARBA" id="ARBA00023125"/>
    </source>
</evidence>
<name>A0A3R6FL76_PARDI</name>
<evidence type="ECO:0000256" key="6">
    <source>
        <dbReference type="ARBA" id="ARBA00022695"/>
    </source>
</evidence>
<evidence type="ECO:0000313" key="15">
    <source>
        <dbReference type="Proteomes" id="UP000284660"/>
    </source>
</evidence>
<evidence type="ECO:0000259" key="13">
    <source>
        <dbReference type="Pfam" id="PF02768"/>
    </source>
</evidence>
<comment type="similarity">
    <text evidence="2">Belongs to the beta sliding clamp family.</text>
</comment>
<evidence type="ECO:0000256" key="4">
    <source>
        <dbReference type="ARBA" id="ARBA00022490"/>
    </source>
</evidence>
<keyword evidence="5 14" id="KW-0808">Transferase</keyword>
<evidence type="ECO:0000256" key="8">
    <source>
        <dbReference type="ARBA" id="ARBA00022932"/>
    </source>
</evidence>
<dbReference type="PANTHER" id="PTHR30478:SF0">
    <property type="entry name" value="BETA SLIDING CLAMP"/>
    <property type="match status" value="1"/>
</dbReference>
<dbReference type="GO" id="GO:0003677">
    <property type="term" value="F:DNA binding"/>
    <property type="evidence" value="ECO:0007669"/>
    <property type="project" value="UniProtKB-KW"/>
</dbReference>
<reference evidence="14 15" key="1">
    <citation type="submission" date="2018-08" db="EMBL/GenBank/DDBJ databases">
        <title>A genome reference for cultivated species of the human gut microbiota.</title>
        <authorList>
            <person name="Zou Y."/>
            <person name="Xue W."/>
            <person name="Luo G."/>
        </authorList>
    </citation>
    <scope>NUCLEOTIDE SEQUENCE [LARGE SCALE GENOMIC DNA]</scope>
    <source>
        <strain evidence="14 15">AM30-4</strain>
    </source>
</reference>
<evidence type="ECO:0000256" key="11">
    <source>
        <dbReference type="ARBA" id="ARBA00033276"/>
    </source>
</evidence>
<keyword evidence="6 14" id="KW-0548">Nucleotidyltransferase</keyword>
<dbReference type="InterPro" id="IPR022635">
    <property type="entry name" value="DNA_polIII_beta_C"/>
</dbReference>
<dbReference type="SMART" id="SM00480">
    <property type="entry name" value="POL3Bc"/>
    <property type="match status" value="1"/>
</dbReference>
<dbReference type="InterPro" id="IPR046938">
    <property type="entry name" value="DNA_clamp_sf"/>
</dbReference>
<evidence type="ECO:0000256" key="7">
    <source>
        <dbReference type="ARBA" id="ARBA00022705"/>
    </source>
</evidence>
<dbReference type="InterPro" id="IPR001001">
    <property type="entry name" value="DNA_polIII_beta"/>
</dbReference>
<dbReference type="InterPro" id="IPR022634">
    <property type="entry name" value="DNA_polIII_beta_N"/>
</dbReference>
<dbReference type="Gene3D" id="3.70.10.10">
    <property type="match status" value="1"/>
</dbReference>
<dbReference type="SUPFAM" id="SSF55979">
    <property type="entry name" value="DNA clamp"/>
    <property type="match status" value="3"/>
</dbReference>
<dbReference type="GO" id="GO:0006271">
    <property type="term" value="P:DNA strand elongation involved in DNA replication"/>
    <property type="evidence" value="ECO:0007669"/>
    <property type="project" value="TreeGrafter"/>
</dbReference>